<dbReference type="Proteomes" id="UP000319257">
    <property type="component" value="Unassembled WGS sequence"/>
</dbReference>
<dbReference type="EMBL" id="SKBQ01000146">
    <property type="protein sequence ID" value="TPX17295.1"/>
    <property type="molecule type" value="Genomic_DNA"/>
</dbReference>
<dbReference type="SMART" id="SM00321">
    <property type="entry name" value="WSC"/>
    <property type="match status" value="1"/>
</dbReference>
<feature type="domain" description="GH16" evidence="3">
    <location>
        <begin position="1"/>
        <end position="307"/>
    </location>
</feature>
<keyword evidence="1" id="KW-1133">Transmembrane helix</keyword>
<dbReference type="PROSITE" id="PS51762">
    <property type="entry name" value="GH16_2"/>
    <property type="match status" value="1"/>
</dbReference>
<dbReference type="PANTHER" id="PTHR10963">
    <property type="entry name" value="GLYCOSYL HYDROLASE-RELATED"/>
    <property type="match status" value="1"/>
</dbReference>
<dbReference type="GO" id="GO:0004553">
    <property type="term" value="F:hydrolase activity, hydrolyzing O-glycosyl compounds"/>
    <property type="evidence" value="ECO:0007669"/>
    <property type="project" value="InterPro"/>
</dbReference>
<evidence type="ECO:0000313" key="4">
    <source>
        <dbReference type="EMBL" id="TPX17295.1"/>
    </source>
</evidence>
<dbReference type="PANTHER" id="PTHR10963:SF24">
    <property type="entry name" value="GLYCOSIDASE C21B10.07-RELATED"/>
    <property type="match status" value="1"/>
</dbReference>
<evidence type="ECO:0000313" key="5">
    <source>
        <dbReference type="Proteomes" id="UP000319257"/>
    </source>
</evidence>
<protein>
    <recommendedName>
        <fullName evidence="6">Endo-1,3(4)-beta-glucanase</fullName>
    </recommendedName>
</protein>
<dbReference type="Gene3D" id="2.60.120.200">
    <property type="match status" value="1"/>
</dbReference>
<keyword evidence="1" id="KW-0812">Transmembrane</keyword>
<reference evidence="4 5" key="1">
    <citation type="submission" date="2019-06" db="EMBL/GenBank/DDBJ databases">
        <title>Draft genome sequence of the filamentous fungus Phialemoniopsis curvata isolated from diesel fuel.</title>
        <authorList>
            <person name="Varaljay V.A."/>
            <person name="Lyon W.J."/>
            <person name="Crouch A.L."/>
            <person name="Drake C.E."/>
            <person name="Hollomon J.M."/>
            <person name="Nadeau L.J."/>
            <person name="Nunn H.S."/>
            <person name="Stevenson B.S."/>
            <person name="Bojanowski C.L."/>
            <person name="Crookes-Goodson W.J."/>
        </authorList>
    </citation>
    <scope>NUCLEOTIDE SEQUENCE [LARGE SCALE GENOMIC DNA]</scope>
    <source>
        <strain evidence="4 5">D216</strain>
    </source>
</reference>
<evidence type="ECO:0000259" key="2">
    <source>
        <dbReference type="PROSITE" id="PS51212"/>
    </source>
</evidence>
<evidence type="ECO:0008006" key="6">
    <source>
        <dbReference type="Google" id="ProtNLM"/>
    </source>
</evidence>
<keyword evidence="5" id="KW-1185">Reference proteome</keyword>
<dbReference type="GO" id="GO:0009251">
    <property type="term" value="P:glucan catabolic process"/>
    <property type="evidence" value="ECO:0007669"/>
    <property type="project" value="TreeGrafter"/>
</dbReference>
<sequence length="673" mass="68241">MSYSLATSYVGSSLISGFNWFNGADLSHGFVAYQSQQDALAKGLYSIDATSQAVTLRVDTTNVYPANGTSGGRPSIRLESKLAVNKGLVIGDFAHMPGSICGTWPAFWMYGPNWPNSGELDIIEGASTAVKNLMSAHTGQGCTLPSSGFTGSQGATDCTSPGNNGNLGCGYVPPTSDTHSYGDDFNSVGGGVYAVQWTDEAIKIWHFARSSIPQDITNKTPDPSSWGLPEALFGGSTCNVDKYFKDMSIVINTDFCGDYAGNLWGVADTCNADTGATCQEWVGNNPRAFTNAYWEINYIDVYDETSSPSQSSTVPVPTSSRPISSGIYGNYSTTATTSAASSAASSATVSSPGTSSPTPTTSLTRDPANIGDFVLLGCFGSSSRFVTFALADTRSDMTPEVCVGLCAQSKYAGVFDNVVLRTCYCANDLDAGTSALPDISQCSQNCPGNPDEYCGGVINVSTSPNSGSNSRRLLRTRAAPANVLLTVYGNTGSIPAPRPAPAKGGPGGSSPPAIGGAGAGVIGAAGAGACAMVVVTSTVTYSTVCATNPAVLEVLEYCTTMTVPGPGCSLKAITPQVPMTTVVRACSACGAAGESAVTLTIPAALCATGTGSGAVPANTGAAVVVPTSQPTAVVNGSGSTSIYVTAAASSNSAYGVAAMLIAGAVGFGAVLLA</sequence>
<gene>
    <name evidence="4" type="ORF">E0L32_012233</name>
</gene>
<dbReference type="Pfam" id="PF01822">
    <property type="entry name" value="WSC"/>
    <property type="match status" value="1"/>
</dbReference>
<dbReference type="OrthoDB" id="192832at2759"/>
<evidence type="ECO:0000256" key="1">
    <source>
        <dbReference type="SAM" id="Phobius"/>
    </source>
</evidence>
<dbReference type="InterPro" id="IPR050546">
    <property type="entry name" value="Glycosyl_Hydrlase_16"/>
</dbReference>
<organism evidence="4 5">
    <name type="scientific">Thyridium curvatum</name>
    <dbReference type="NCBI Taxonomy" id="1093900"/>
    <lineage>
        <taxon>Eukaryota</taxon>
        <taxon>Fungi</taxon>
        <taxon>Dikarya</taxon>
        <taxon>Ascomycota</taxon>
        <taxon>Pezizomycotina</taxon>
        <taxon>Sordariomycetes</taxon>
        <taxon>Sordariomycetidae</taxon>
        <taxon>Thyridiales</taxon>
        <taxon>Thyridiaceae</taxon>
        <taxon>Thyridium</taxon>
    </lineage>
</organism>
<dbReference type="InParanoid" id="A0A507B2E2"/>
<comment type="caution">
    <text evidence="4">The sequence shown here is derived from an EMBL/GenBank/DDBJ whole genome shotgun (WGS) entry which is preliminary data.</text>
</comment>
<dbReference type="InterPro" id="IPR002889">
    <property type="entry name" value="WSC_carb-bd"/>
</dbReference>
<dbReference type="RefSeq" id="XP_030999006.1">
    <property type="nucleotide sequence ID" value="XM_031135051.1"/>
</dbReference>
<dbReference type="GeneID" id="41979680"/>
<name>A0A507B2E2_9PEZI</name>
<dbReference type="InterPro" id="IPR000757">
    <property type="entry name" value="Beta-glucanase-like"/>
</dbReference>
<dbReference type="PROSITE" id="PS51212">
    <property type="entry name" value="WSC"/>
    <property type="match status" value="1"/>
</dbReference>
<evidence type="ECO:0000259" key="3">
    <source>
        <dbReference type="PROSITE" id="PS51762"/>
    </source>
</evidence>
<keyword evidence="1" id="KW-0472">Membrane</keyword>
<dbReference type="Pfam" id="PF26113">
    <property type="entry name" value="GH16_XgeA"/>
    <property type="match status" value="1"/>
</dbReference>
<dbReference type="SUPFAM" id="SSF49899">
    <property type="entry name" value="Concanavalin A-like lectins/glucanases"/>
    <property type="match status" value="1"/>
</dbReference>
<feature type="transmembrane region" description="Helical" evidence="1">
    <location>
        <begin position="653"/>
        <end position="672"/>
    </location>
</feature>
<dbReference type="AlphaFoldDB" id="A0A507B2E2"/>
<feature type="domain" description="WSC" evidence="2">
    <location>
        <begin position="372"/>
        <end position="466"/>
    </location>
</feature>
<dbReference type="InterPro" id="IPR013320">
    <property type="entry name" value="ConA-like_dom_sf"/>
</dbReference>
<dbReference type="CDD" id="cd02181">
    <property type="entry name" value="GH16_fungal_Lam16A_glucanase"/>
    <property type="match status" value="1"/>
</dbReference>
<proteinExistence type="predicted"/>
<accession>A0A507B2E2</accession>
<dbReference type="STRING" id="1093900.A0A507B2E2"/>